<comment type="similarity">
    <text evidence="2">Belongs to the UPF0718 family.</text>
</comment>
<protein>
    <submittedName>
        <fullName evidence="8">Two-component membrane permease complex subunit</fullName>
    </submittedName>
</protein>
<keyword evidence="4 7" id="KW-0812">Transmembrane</keyword>
<dbReference type="PANTHER" id="PTHR42775">
    <property type="entry name" value="PERMEASE RV2963-RELATED"/>
    <property type="match status" value="1"/>
</dbReference>
<dbReference type="EMBL" id="CP155573">
    <property type="protein sequence ID" value="XFO67671.1"/>
    <property type="molecule type" value="Genomic_DNA"/>
</dbReference>
<proteinExistence type="inferred from homology"/>
<keyword evidence="5 7" id="KW-1133">Transmembrane helix</keyword>
<evidence type="ECO:0000256" key="3">
    <source>
        <dbReference type="ARBA" id="ARBA00022475"/>
    </source>
</evidence>
<dbReference type="InterPro" id="IPR005524">
    <property type="entry name" value="DUF318"/>
</dbReference>
<evidence type="ECO:0000256" key="5">
    <source>
        <dbReference type="ARBA" id="ARBA00022989"/>
    </source>
</evidence>
<evidence type="ECO:0000256" key="2">
    <source>
        <dbReference type="ARBA" id="ARBA00006386"/>
    </source>
</evidence>
<dbReference type="Proteomes" id="UP000216752">
    <property type="component" value="Chromosome"/>
</dbReference>
<evidence type="ECO:0000256" key="6">
    <source>
        <dbReference type="ARBA" id="ARBA00023136"/>
    </source>
</evidence>
<dbReference type="InterPro" id="IPR053166">
    <property type="entry name" value="UPF0718_permease"/>
</dbReference>
<dbReference type="PANTHER" id="PTHR42775:SF1">
    <property type="entry name" value="PERMEASE RV2963-RELATED"/>
    <property type="match status" value="1"/>
</dbReference>
<keyword evidence="9" id="KW-1185">Reference proteome</keyword>
<feature type="transmembrane region" description="Helical" evidence="7">
    <location>
        <begin position="260"/>
        <end position="278"/>
    </location>
</feature>
<reference evidence="8" key="1">
    <citation type="submission" date="2024-05" db="EMBL/GenBank/DDBJ databases">
        <title>Isolation and characterization of Sporomusa carbonis sp. nov., a carboxydotrophic hydrogenogen in the genus of Sporomusa isolated from a charcoal burning pile.</title>
        <authorList>
            <person name="Boeer T."/>
            <person name="Rosenbaum F."/>
            <person name="Eysell L."/>
            <person name="Mueller V."/>
            <person name="Daniel R."/>
            <person name="Poehlein A."/>
        </authorList>
    </citation>
    <scope>NUCLEOTIDE SEQUENCE [LARGE SCALE GENOMIC DNA]</scope>
    <source>
        <strain evidence="8">DSM 10669</strain>
    </source>
</reference>
<gene>
    <name evidence="8" type="ORF">SPSIL_038900</name>
</gene>
<feature type="transmembrane region" description="Helical" evidence="7">
    <location>
        <begin position="103"/>
        <end position="125"/>
    </location>
</feature>
<accession>A0ABZ3IPS5</accession>
<evidence type="ECO:0000256" key="1">
    <source>
        <dbReference type="ARBA" id="ARBA00004651"/>
    </source>
</evidence>
<feature type="transmembrane region" description="Helical" evidence="7">
    <location>
        <begin position="229"/>
        <end position="254"/>
    </location>
</feature>
<keyword evidence="6 7" id="KW-0472">Membrane</keyword>
<feature type="transmembrane region" description="Helical" evidence="7">
    <location>
        <begin position="290"/>
        <end position="311"/>
    </location>
</feature>
<organism evidence="8 9">
    <name type="scientific">Sporomusa silvacetica DSM 10669</name>
    <dbReference type="NCBI Taxonomy" id="1123289"/>
    <lineage>
        <taxon>Bacteria</taxon>
        <taxon>Bacillati</taxon>
        <taxon>Bacillota</taxon>
        <taxon>Negativicutes</taxon>
        <taxon>Selenomonadales</taxon>
        <taxon>Sporomusaceae</taxon>
        <taxon>Sporomusa</taxon>
    </lineage>
</organism>
<evidence type="ECO:0000256" key="4">
    <source>
        <dbReference type="ARBA" id="ARBA00022692"/>
    </source>
</evidence>
<feature type="transmembrane region" description="Helical" evidence="7">
    <location>
        <begin position="74"/>
        <end position="97"/>
    </location>
</feature>
<dbReference type="PRINTS" id="PR00303">
    <property type="entry name" value="SECYTRNLCASE"/>
</dbReference>
<evidence type="ECO:0000256" key="7">
    <source>
        <dbReference type="SAM" id="Phobius"/>
    </source>
</evidence>
<evidence type="ECO:0000313" key="9">
    <source>
        <dbReference type="Proteomes" id="UP000216752"/>
    </source>
</evidence>
<feature type="transmembrane region" description="Helical" evidence="7">
    <location>
        <begin position="198"/>
        <end position="217"/>
    </location>
</feature>
<dbReference type="Pfam" id="PF03773">
    <property type="entry name" value="ArsP_1"/>
    <property type="match status" value="1"/>
</dbReference>
<dbReference type="RefSeq" id="WP_094607316.1">
    <property type="nucleotide sequence ID" value="NZ_CP155573.1"/>
</dbReference>
<keyword evidence="3" id="KW-1003">Cell membrane</keyword>
<name>A0ABZ3IPS5_9FIRM</name>
<sequence length="315" mass="34386">MFKYFADLVVFDWLGLPAGDPFTTALNFFVYGVPKISVLMTVAVFVVSIIRSYIPPEKTKKYLSHRRTFVGNILAALIGILTPFCSCSAVPLFIGFMEAGVPLGVTFSFLVSSPMINEVGLIMLLGMFGWKVALLYVISGVVIAIISGYVIGKLKLEHLVEDYVYQIKSSDVELHEPTFAERCREAKKFTADFVKRTALYIAGAMAVGGFIHGYVPSDFLTTYAGRNNPLAVPLVVLIGVPMYNSVAGMVPIVYALMEKGLPLGTSLAFLMSVAALSLPEMIILRRVLKVKLIAIYVSVLTVAIILTGYLFNAIV</sequence>
<feature type="transmembrane region" description="Helical" evidence="7">
    <location>
        <begin position="132"/>
        <end position="151"/>
    </location>
</feature>
<evidence type="ECO:0000313" key="8">
    <source>
        <dbReference type="EMBL" id="XFO67671.1"/>
    </source>
</evidence>
<comment type="subcellular location">
    <subcellularLocation>
        <location evidence="1">Cell membrane</location>
        <topology evidence="1">Multi-pass membrane protein</topology>
    </subcellularLocation>
</comment>
<feature type="transmembrane region" description="Helical" evidence="7">
    <location>
        <begin position="36"/>
        <end position="54"/>
    </location>
</feature>